<dbReference type="EMBL" id="JH921430">
    <property type="protein sequence ID" value="EKD20152.1"/>
    <property type="molecule type" value="Genomic_DNA"/>
</dbReference>
<keyword evidence="1" id="KW-0732">Signal</keyword>
<keyword evidence="3" id="KW-1185">Reference proteome</keyword>
<evidence type="ECO:0000256" key="1">
    <source>
        <dbReference type="SAM" id="SignalP"/>
    </source>
</evidence>
<organism evidence="2 3">
    <name type="scientific">Marssonina brunnea f. sp. multigermtubi (strain MB_m1)</name>
    <name type="common">Marssonina leaf spot fungus</name>
    <dbReference type="NCBI Taxonomy" id="1072389"/>
    <lineage>
        <taxon>Eukaryota</taxon>
        <taxon>Fungi</taxon>
        <taxon>Dikarya</taxon>
        <taxon>Ascomycota</taxon>
        <taxon>Pezizomycotina</taxon>
        <taxon>Leotiomycetes</taxon>
        <taxon>Helotiales</taxon>
        <taxon>Drepanopezizaceae</taxon>
        <taxon>Drepanopeziza</taxon>
    </lineage>
</organism>
<dbReference type="OMA" id="IKPCEYK"/>
<evidence type="ECO:0000313" key="3">
    <source>
        <dbReference type="Proteomes" id="UP000006753"/>
    </source>
</evidence>
<dbReference type="RefSeq" id="XP_007289993.1">
    <property type="nucleotide sequence ID" value="XM_007289931.1"/>
</dbReference>
<dbReference type="eggNOG" id="ENOG502SM3U">
    <property type="taxonomic scope" value="Eukaryota"/>
</dbReference>
<dbReference type="KEGG" id="mbe:MBM_02104"/>
<reference evidence="2 3" key="1">
    <citation type="journal article" date="2012" name="BMC Genomics">
        <title>Sequencing the genome of Marssonina brunnea reveals fungus-poplar co-evolution.</title>
        <authorList>
            <person name="Zhu S."/>
            <person name="Cao Y.-Z."/>
            <person name="Jiang C."/>
            <person name="Tan B.-Y."/>
            <person name="Wang Z."/>
            <person name="Feng S."/>
            <person name="Zhang L."/>
            <person name="Su X.-H."/>
            <person name="Brejova B."/>
            <person name="Vinar T."/>
            <person name="Xu M."/>
            <person name="Wang M.-X."/>
            <person name="Zhang S.-G."/>
            <person name="Huang M.-R."/>
            <person name="Wu R."/>
            <person name="Zhou Y."/>
        </authorList>
    </citation>
    <scope>NUCLEOTIDE SEQUENCE [LARGE SCALE GENOMIC DNA]</scope>
    <source>
        <strain evidence="2 3">MB_m1</strain>
    </source>
</reference>
<dbReference type="InParanoid" id="K1X523"/>
<dbReference type="AlphaFoldDB" id="K1X523"/>
<name>K1X523_MARBU</name>
<feature type="chain" id="PRO_5003853314" evidence="1">
    <location>
        <begin position="24"/>
        <end position="371"/>
    </location>
</feature>
<dbReference type="Proteomes" id="UP000006753">
    <property type="component" value="Unassembled WGS sequence"/>
</dbReference>
<sequence>MLPTLLLPTSLLSFSYLTLTTQAAPFTFANNPLGNNFPSPSPQQILDIQTQAHGSLPAGAPPATVKDDTLKSLRLIAFNEMFETAYFTSLLANITTNATGYTFADPADRASKIAALTAVQAQEELHVLNANGALANFKAAPIQPCQYQFPVSTFTEAVGLAATFTDVVLGTLQDVTSLLGASGDAGLIGGITSVIGQEGEQNGYYRSVQGKIPSALPFLTASTRALAFSALNQAFVVPGSCDAANMASIDLPIFGTLSIDTKDIKPMAQTLDYSIGVRPTRGAIMGDQAGLGYEWLSVVYINGQNKPAVQQMQNVRLTADKVQFQASFPYEAGTFGNGLTIAVLARSNGDLTSVEGVTAATVWGPGLIEIN</sequence>
<dbReference type="Pfam" id="PF13668">
    <property type="entry name" value="Ferritin_2"/>
    <property type="match status" value="1"/>
</dbReference>
<accession>K1X523</accession>
<dbReference type="OrthoDB" id="5293813at2759"/>
<evidence type="ECO:0000313" key="2">
    <source>
        <dbReference type="EMBL" id="EKD20152.1"/>
    </source>
</evidence>
<feature type="signal peptide" evidence="1">
    <location>
        <begin position="1"/>
        <end position="23"/>
    </location>
</feature>
<gene>
    <name evidence="2" type="ORF">MBM_02104</name>
</gene>
<dbReference type="HOGENOM" id="CLU_045147_0_0_1"/>
<dbReference type="GeneID" id="18758039"/>
<protein>
    <submittedName>
        <fullName evidence="2">Late sexual development protein</fullName>
    </submittedName>
</protein>
<proteinExistence type="predicted"/>